<keyword evidence="3" id="KW-0520">NAD</keyword>
<feature type="domain" description="D-isomer specific 2-hydroxyacid dehydrogenase NAD-binding" evidence="6">
    <location>
        <begin position="101"/>
        <end position="274"/>
    </location>
</feature>
<dbReference type="InterPro" id="IPR036291">
    <property type="entry name" value="NAD(P)-bd_dom_sf"/>
</dbReference>
<dbReference type="PROSITE" id="PS00671">
    <property type="entry name" value="D_2_HYDROXYACID_DH_3"/>
    <property type="match status" value="1"/>
</dbReference>
<dbReference type="EMBL" id="AP024412">
    <property type="protein sequence ID" value="BCR36307.1"/>
    <property type="molecule type" value="Genomic_DNA"/>
</dbReference>
<evidence type="ECO:0000313" key="7">
    <source>
        <dbReference type="EMBL" id="BCR36307.1"/>
    </source>
</evidence>
<dbReference type="GO" id="GO:0016616">
    <property type="term" value="F:oxidoreductase activity, acting on the CH-OH group of donors, NAD or NADP as acceptor"/>
    <property type="evidence" value="ECO:0007669"/>
    <property type="project" value="InterPro"/>
</dbReference>
<dbReference type="InterPro" id="IPR006139">
    <property type="entry name" value="D-isomer_2_OHA_DH_cat_dom"/>
</dbReference>
<name>A0A7U9XUV0_9MOLU</name>
<keyword evidence="2 4" id="KW-0560">Oxidoreductase</keyword>
<comment type="similarity">
    <text evidence="1 4">Belongs to the D-isomer specific 2-hydroxyacid dehydrogenase family.</text>
</comment>
<dbReference type="AlphaFoldDB" id="A0A7U9XUV0"/>
<dbReference type="InterPro" id="IPR029752">
    <property type="entry name" value="D-isomer_DH_CS1"/>
</dbReference>
<dbReference type="SUPFAM" id="SSF51735">
    <property type="entry name" value="NAD(P)-binding Rossmann-fold domains"/>
    <property type="match status" value="1"/>
</dbReference>
<evidence type="ECO:0000259" key="5">
    <source>
        <dbReference type="Pfam" id="PF00389"/>
    </source>
</evidence>
<dbReference type="SUPFAM" id="SSF52283">
    <property type="entry name" value="Formate/glycerate dehydrogenase catalytic domain-like"/>
    <property type="match status" value="1"/>
</dbReference>
<feature type="domain" description="D-isomer specific 2-hydroxyacid dehydrogenase catalytic" evidence="5">
    <location>
        <begin position="11"/>
        <end position="305"/>
    </location>
</feature>
<keyword evidence="8" id="KW-1185">Reference proteome</keyword>
<evidence type="ECO:0000256" key="4">
    <source>
        <dbReference type="RuleBase" id="RU003719"/>
    </source>
</evidence>
<evidence type="ECO:0000259" key="6">
    <source>
        <dbReference type="Pfam" id="PF02826"/>
    </source>
</evidence>
<sequence length="306" mass="35505">MKVFLDKRYVKIELYEAFMLEYKNHEFIFDVEKSYDCHIIITVPSYVTIDVLEQYKNLKWIELITAGYDGIDLEYLKRRGILLTYAKDVFSIQIAEDVFSKILYFNRQLKNHMKNQEKHLWKFQKSDHELYGATIGIIGTGSIGQHIAERMKAFKTKVIGYKRHLTHVDFFDKIYTTSDGLYELLKESDYIIIAIPLTKDTKNLIDARALSVMKKDALIVNVARGEIIDQIALKKALMNNQIRGAALDVTSPEPLPKDDTLWDLDNCLITPHNASSSPKVNNRIAFEIIDTFKKYLEQIELDNKVV</sequence>
<dbReference type="GO" id="GO:0051287">
    <property type="term" value="F:NAD binding"/>
    <property type="evidence" value="ECO:0007669"/>
    <property type="project" value="InterPro"/>
</dbReference>
<dbReference type="InterPro" id="IPR006140">
    <property type="entry name" value="D-isomer_DH_NAD-bd"/>
</dbReference>
<dbReference type="PROSITE" id="PS00065">
    <property type="entry name" value="D_2_HYDROXYACID_DH_1"/>
    <property type="match status" value="1"/>
</dbReference>
<dbReference type="Pfam" id="PF02826">
    <property type="entry name" value="2-Hacid_dh_C"/>
    <property type="match status" value="1"/>
</dbReference>
<proteinExistence type="inferred from homology"/>
<dbReference type="Gene3D" id="3.40.50.720">
    <property type="entry name" value="NAD(P)-binding Rossmann-like Domain"/>
    <property type="match status" value="2"/>
</dbReference>
<dbReference type="RefSeq" id="WP_176238875.1">
    <property type="nucleotide sequence ID" value="NZ_AP024412.1"/>
</dbReference>
<evidence type="ECO:0000256" key="3">
    <source>
        <dbReference type="ARBA" id="ARBA00023027"/>
    </source>
</evidence>
<dbReference type="Proteomes" id="UP000620133">
    <property type="component" value="Chromosome"/>
</dbReference>
<dbReference type="PANTHER" id="PTHR43333:SF1">
    <property type="entry name" value="D-ISOMER SPECIFIC 2-HYDROXYACID DEHYDROGENASE NAD-BINDING DOMAIN-CONTAINING PROTEIN"/>
    <property type="match status" value="1"/>
</dbReference>
<dbReference type="PANTHER" id="PTHR43333">
    <property type="entry name" value="2-HACID_DH_C DOMAIN-CONTAINING PROTEIN"/>
    <property type="match status" value="1"/>
</dbReference>
<gene>
    <name evidence="7" type="ORF">MPAN_012000</name>
</gene>
<dbReference type="InterPro" id="IPR029753">
    <property type="entry name" value="D-isomer_DH_CS"/>
</dbReference>
<protein>
    <submittedName>
        <fullName evidence="7">Dihydrofolate reductase</fullName>
    </submittedName>
</protein>
<evidence type="ECO:0000313" key="8">
    <source>
        <dbReference type="Proteomes" id="UP000620133"/>
    </source>
</evidence>
<dbReference type="KEGG" id="manr:MPAN_012000"/>
<evidence type="ECO:0000256" key="1">
    <source>
        <dbReference type="ARBA" id="ARBA00005854"/>
    </source>
</evidence>
<organism evidence="7 8">
    <name type="scientific">Mariniplasma anaerobium</name>
    <dbReference type="NCBI Taxonomy" id="2735436"/>
    <lineage>
        <taxon>Bacteria</taxon>
        <taxon>Bacillati</taxon>
        <taxon>Mycoplasmatota</taxon>
        <taxon>Mollicutes</taxon>
        <taxon>Acholeplasmatales</taxon>
        <taxon>Acholeplasmataceae</taxon>
        <taxon>Mariniplasma</taxon>
    </lineage>
</organism>
<accession>A0A7U9XUV0</accession>
<reference evidence="7" key="1">
    <citation type="submission" date="2021-01" db="EMBL/GenBank/DDBJ databases">
        <title>Draft genome sequence of Acholeplasmataceae bacterium strain Mahy22.</title>
        <authorList>
            <person name="Watanabe M."/>
            <person name="Kojima H."/>
            <person name="Fukui M."/>
        </authorList>
    </citation>
    <scope>NUCLEOTIDE SEQUENCE</scope>
    <source>
        <strain evidence="7">Mahy22</strain>
    </source>
</reference>
<dbReference type="Pfam" id="PF00389">
    <property type="entry name" value="2-Hacid_dh"/>
    <property type="match status" value="1"/>
</dbReference>
<evidence type="ECO:0000256" key="2">
    <source>
        <dbReference type="ARBA" id="ARBA00023002"/>
    </source>
</evidence>
<dbReference type="CDD" id="cd05300">
    <property type="entry name" value="2-Hacid_dh_1"/>
    <property type="match status" value="1"/>
</dbReference>